<sequence length="182" mass="19567">MNLHLDTAARIIHAGGVIAYPTETVYGLGCDPFNREAVNKLLAIKSRPWRKGLIMVAADLSQLDGLVALSGVQREQLASIWPAPVTYLLPATPAVPEWVRGEHAKVAVRVSPHPLVRALARAVGTPIISTSANRAGQPPARNRFQVARVMGAELDFIVTGDCDPRARPSTIIDLETGQVVRA</sequence>
<dbReference type="GO" id="GO:0005524">
    <property type="term" value="F:ATP binding"/>
    <property type="evidence" value="ECO:0007669"/>
    <property type="project" value="UniProtKB-UniRule"/>
</dbReference>
<dbReference type="GO" id="GO:0003725">
    <property type="term" value="F:double-stranded RNA binding"/>
    <property type="evidence" value="ECO:0007669"/>
    <property type="project" value="InterPro"/>
</dbReference>
<comment type="catalytic activity">
    <reaction evidence="8 9">
        <text>L-threonine + hydrogencarbonate + ATP = L-threonylcarbamoyladenylate + diphosphate + H2O</text>
        <dbReference type="Rhea" id="RHEA:36407"/>
        <dbReference type="ChEBI" id="CHEBI:15377"/>
        <dbReference type="ChEBI" id="CHEBI:17544"/>
        <dbReference type="ChEBI" id="CHEBI:30616"/>
        <dbReference type="ChEBI" id="CHEBI:33019"/>
        <dbReference type="ChEBI" id="CHEBI:57926"/>
        <dbReference type="ChEBI" id="CHEBI:73682"/>
        <dbReference type="EC" id="2.7.7.87"/>
    </reaction>
</comment>
<dbReference type="EC" id="2.7.7.87" evidence="9"/>
<evidence type="ECO:0000256" key="8">
    <source>
        <dbReference type="ARBA" id="ARBA00048366"/>
    </source>
</evidence>
<name>A0A9Q3W871_9GAMM</name>
<dbReference type="EMBL" id="JAJVKT010000029">
    <property type="protein sequence ID" value="MCE7510726.1"/>
    <property type="molecule type" value="Genomic_DNA"/>
</dbReference>
<reference evidence="11" key="1">
    <citation type="submission" date="2022-01" db="EMBL/GenBank/DDBJ databases">
        <authorList>
            <person name="Karlyshev A.V."/>
            <person name="Jaspars M."/>
        </authorList>
    </citation>
    <scope>NUCLEOTIDE SEQUENCE</scope>
    <source>
        <strain evidence="11">AGSA3-2</strain>
    </source>
</reference>
<feature type="domain" description="YrdC-like" evidence="10">
    <location>
        <begin position="2"/>
        <end position="182"/>
    </location>
</feature>
<gene>
    <name evidence="9" type="primary">tsaC</name>
    <name evidence="11" type="ORF">LZG35_18980</name>
</gene>
<dbReference type="Proteomes" id="UP001107961">
    <property type="component" value="Unassembled WGS sequence"/>
</dbReference>
<keyword evidence="3 9" id="KW-0808">Transferase</keyword>
<comment type="subcellular location">
    <subcellularLocation>
        <location evidence="1 9">Cytoplasm</location>
    </subcellularLocation>
</comment>
<dbReference type="GO" id="GO:0002949">
    <property type="term" value="P:tRNA threonylcarbamoyladenosine modification"/>
    <property type="evidence" value="ECO:0007669"/>
    <property type="project" value="UniProtKB-UniRule"/>
</dbReference>
<evidence type="ECO:0000256" key="5">
    <source>
        <dbReference type="ARBA" id="ARBA00022695"/>
    </source>
</evidence>
<comment type="similarity">
    <text evidence="9">Belongs to the SUA5 family. TsaC subfamily.</text>
</comment>
<dbReference type="GO" id="GO:0006450">
    <property type="term" value="P:regulation of translational fidelity"/>
    <property type="evidence" value="ECO:0007669"/>
    <property type="project" value="TreeGrafter"/>
</dbReference>
<keyword evidence="2 9" id="KW-0963">Cytoplasm</keyword>
<dbReference type="InterPro" id="IPR006070">
    <property type="entry name" value="Sua5-like_dom"/>
</dbReference>
<accession>A0A9Q3W871</accession>
<evidence type="ECO:0000259" key="10">
    <source>
        <dbReference type="PROSITE" id="PS51163"/>
    </source>
</evidence>
<dbReference type="SUPFAM" id="SSF55821">
    <property type="entry name" value="YrdC/RibB"/>
    <property type="match status" value="1"/>
</dbReference>
<evidence type="ECO:0000256" key="7">
    <source>
        <dbReference type="ARBA" id="ARBA00022840"/>
    </source>
</evidence>
<evidence type="ECO:0000256" key="3">
    <source>
        <dbReference type="ARBA" id="ARBA00022679"/>
    </source>
</evidence>
<proteinExistence type="inferred from homology"/>
<evidence type="ECO:0000313" key="11">
    <source>
        <dbReference type="EMBL" id="MCE7510726.1"/>
    </source>
</evidence>
<dbReference type="InterPro" id="IPR023535">
    <property type="entry name" value="TC-AMP_synthase"/>
</dbReference>
<keyword evidence="6 9" id="KW-0547">Nucleotide-binding</keyword>
<keyword evidence="4 9" id="KW-0819">tRNA processing</keyword>
<dbReference type="AlphaFoldDB" id="A0A9Q3W871"/>
<evidence type="ECO:0000256" key="1">
    <source>
        <dbReference type="ARBA" id="ARBA00004496"/>
    </source>
</evidence>
<evidence type="ECO:0000256" key="4">
    <source>
        <dbReference type="ARBA" id="ARBA00022694"/>
    </source>
</evidence>
<dbReference type="PANTHER" id="PTHR17490">
    <property type="entry name" value="SUA5"/>
    <property type="match status" value="1"/>
</dbReference>
<keyword evidence="5 9" id="KW-0548">Nucleotidyltransferase</keyword>
<keyword evidence="12" id="KW-1185">Reference proteome</keyword>
<dbReference type="HAMAP" id="MF_01852">
    <property type="entry name" value="TsaC"/>
    <property type="match status" value="1"/>
</dbReference>
<dbReference type="GO" id="GO:0061710">
    <property type="term" value="F:L-threonylcarbamoyladenylate synthase"/>
    <property type="evidence" value="ECO:0007669"/>
    <property type="project" value="UniProtKB-EC"/>
</dbReference>
<evidence type="ECO:0000256" key="2">
    <source>
        <dbReference type="ARBA" id="ARBA00022490"/>
    </source>
</evidence>
<evidence type="ECO:0000256" key="9">
    <source>
        <dbReference type="HAMAP-Rule" id="MF_01852"/>
    </source>
</evidence>
<protein>
    <recommendedName>
        <fullName evidence="9">Threonylcarbamoyl-AMP synthase</fullName>
        <shortName evidence="9">TC-AMP synthase</shortName>
        <ecNumber evidence="9">2.7.7.87</ecNumber>
    </recommendedName>
    <alternativeName>
        <fullName evidence="9">L-threonylcarbamoyladenylate synthase</fullName>
    </alternativeName>
    <alternativeName>
        <fullName evidence="9">t(6)A37 threonylcarbamoyladenosine biosynthesis protein TsaC</fullName>
    </alternativeName>
    <alternativeName>
        <fullName evidence="9">tRNA threonylcarbamoyladenosine biosynthesis protein TsaC</fullName>
    </alternativeName>
</protein>
<comment type="caution">
    <text evidence="11">The sequence shown here is derived from an EMBL/GenBank/DDBJ whole genome shotgun (WGS) entry which is preliminary data.</text>
</comment>
<evidence type="ECO:0000313" key="12">
    <source>
        <dbReference type="Proteomes" id="UP001107961"/>
    </source>
</evidence>
<dbReference type="PANTHER" id="PTHR17490:SF18">
    <property type="entry name" value="THREONYLCARBAMOYL-AMP SYNTHASE"/>
    <property type="match status" value="1"/>
</dbReference>
<dbReference type="PROSITE" id="PS51163">
    <property type="entry name" value="YRDC"/>
    <property type="match status" value="1"/>
</dbReference>
<dbReference type="KEGG" id="axe:P40_00665"/>
<dbReference type="RefSeq" id="WP_022996626.1">
    <property type="nucleotide sequence ID" value="NZ_CP012331.1"/>
</dbReference>
<dbReference type="NCBIfam" id="TIGR00057">
    <property type="entry name" value="L-threonylcarbamoyladenylate synthase"/>
    <property type="match status" value="1"/>
</dbReference>
<dbReference type="Pfam" id="PF01300">
    <property type="entry name" value="Sua5_yciO_yrdC"/>
    <property type="match status" value="1"/>
</dbReference>
<dbReference type="GO" id="GO:0005737">
    <property type="term" value="C:cytoplasm"/>
    <property type="evidence" value="ECO:0007669"/>
    <property type="project" value="UniProtKB-SubCell"/>
</dbReference>
<comment type="function">
    <text evidence="9">Required for the formation of a threonylcarbamoyl group on adenosine at position 37 (t(6)A37) in tRNAs that read codons beginning with adenine. Catalyzes the conversion of L-threonine, HCO(3)(-)/CO(2) and ATP to give threonylcarbamoyl-AMP (TC-AMP) as the acyladenylate intermediate, with the release of diphosphate.</text>
</comment>
<dbReference type="InterPro" id="IPR050156">
    <property type="entry name" value="TC-AMP_synthase_SUA5"/>
</dbReference>
<evidence type="ECO:0000256" key="6">
    <source>
        <dbReference type="ARBA" id="ARBA00022741"/>
    </source>
</evidence>
<organism evidence="11 12">
    <name type="scientific">Alloalcanivorax xenomutans</name>
    <dbReference type="NCBI Taxonomy" id="1094342"/>
    <lineage>
        <taxon>Bacteria</taxon>
        <taxon>Pseudomonadati</taxon>
        <taxon>Pseudomonadota</taxon>
        <taxon>Gammaproteobacteria</taxon>
        <taxon>Oceanospirillales</taxon>
        <taxon>Alcanivoracaceae</taxon>
        <taxon>Alloalcanivorax</taxon>
    </lineage>
</organism>
<dbReference type="InterPro" id="IPR017945">
    <property type="entry name" value="DHBP_synth_RibB-like_a/b_dom"/>
</dbReference>
<dbReference type="GO" id="GO:0000049">
    <property type="term" value="F:tRNA binding"/>
    <property type="evidence" value="ECO:0007669"/>
    <property type="project" value="TreeGrafter"/>
</dbReference>
<keyword evidence="7 9" id="KW-0067">ATP-binding</keyword>
<dbReference type="Gene3D" id="3.90.870.10">
    <property type="entry name" value="DHBP synthase"/>
    <property type="match status" value="1"/>
</dbReference>